<keyword evidence="4 6" id="KW-1133">Transmembrane helix</keyword>
<proteinExistence type="inferred from homology"/>
<keyword evidence="2 6" id="KW-0813">Transport</keyword>
<dbReference type="PANTHER" id="PTHR30177:SF4">
    <property type="entry name" value="OSMOPROTECTANT IMPORT PERMEASE PROTEIN OSMW"/>
    <property type="match status" value="1"/>
</dbReference>
<sequence>MALLNRALSYAQNNSEMLLQALVQHLQLVAVPLVIGLIFGLPLGFFSSRSQAFSLVVINGFNGLRVIPSLAILFLAIPYFGLSFRSAVIALTALVMPPILISTDVAFRGIEPAIREAAFGMGMTSGQVLRQIEIPLALPVVLAGIKTATIEVIASATLAAFIGAGGLGTFITLGFALYDNAILLVGAIPVALLAIVAEVSLSSLQRALQPPQA</sequence>
<dbReference type="InterPro" id="IPR000515">
    <property type="entry name" value="MetI-like"/>
</dbReference>
<keyword evidence="3 6" id="KW-0812">Transmembrane</keyword>
<dbReference type="EMBL" id="JAFIRA010000022">
    <property type="protein sequence ID" value="MCJ2543146.1"/>
    <property type="molecule type" value="Genomic_DNA"/>
</dbReference>
<protein>
    <submittedName>
        <fullName evidence="8">ABC transporter permease</fullName>
    </submittedName>
</protein>
<feature type="domain" description="ABC transmembrane type-1" evidence="7">
    <location>
        <begin position="22"/>
        <end position="201"/>
    </location>
</feature>
<feature type="transmembrane region" description="Helical" evidence="6">
    <location>
        <begin position="152"/>
        <end position="175"/>
    </location>
</feature>
<dbReference type="RefSeq" id="WP_244350425.1">
    <property type="nucleotide sequence ID" value="NZ_JAFIRA010000022.1"/>
</dbReference>
<feature type="transmembrane region" description="Helical" evidence="6">
    <location>
        <begin position="87"/>
        <end position="107"/>
    </location>
</feature>
<dbReference type="SUPFAM" id="SSF161098">
    <property type="entry name" value="MetI-like"/>
    <property type="match status" value="1"/>
</dbReference>
<gene>
    <name evidence="8" type="ORF">JX360_09545</name>
</gene>
<evidence type="ECO:0000313" key="9">
    <source>
        <dbReference type="Proteomes" id="UP000830835"/>
    </source>
</evidence>
<dbReference type="InterPro" id="IPR051204">
    <property type="entry name" value="ABC_transp_perm/SBD"/>
</dbReference>
<accession>A0ABT0CBL7</accession>
<comment type="similarity">
    <text evidence="6">Belongs to the binding-protein-dependent transport system permease family.</text>
</comment>
<dbReference type="PANTHER" id="PTHR30177">
    <property type="entry name" value="GLYCINE BETAINE/L-PROLINE TRANSPORT SYSTEM PERMEASE PROTEIN PROW"/>
    <property type="match status" value="1"/>
</dbReference>
<dbReference type="CDD" id="cd06261">
    <property type="entry name" value="TM_PBP2"/>
    <property type="match status" value="1"/>
</dbReference>
<dbReference type="InterPro" id="IPR035906">
    <property type="entry name" value="MetI-like_sf"/>
</dbReference>
<evidence type="ECO:0000256" key="6">
    <source>
        <dbReference type="RuleBase" id="RU363032"/>
    </source>
</evidence>
<name>A0ABT0CBL7_THEVL</name>
<feature type="transmembrane region" description="Helical" evidence="6">
    <location>
        <begin position="181"/>
        <end position="201"/>
    </location>
</feature>
<dbReference type="PROSITE" id="PS50928">
    <property type="entry name" value="ABC_TM1"/>
    <property type="match status" value="1"/>
</dbReference>
<feature type="transmembrane region" description="Helical" evidence="6">
    <location>
        <begin position="53"/>
        <end position="81"/>
    </location>
</feature>
<evidence type="ECO:0000256" key="2">
    <source>
        <dbReference type="ARBA" id="ARBA00022448"/>
    </source>
</evidence>
<dbReference type="Proteomes" id="UP000830835">
    <property type="component" value="Unassembled WGS sequence"/>
</dbReference>
<keyword evidence="5 6" id="KW-0472">Membrane</keyword>
<evidence type="ECO:0000256" key="1">
    <source>
        <dbReference type="ARBA" id="ARBA00004141"/>
    </source>
</evidence>
<reference evidence="8" key="1">
    <citation type="submission" date="2021-02" db="EMBL/GenBank/DDBJ databases">
        <title>The CRISPR/cas machinery reduction and long-range gene transfer in the hot spring cyanobacterium Synechococcus.</title>
        <authorList>
            <person name="Dvorak P."/>
            <person name="Jahodarova E."/>
            <person name="Hasler P."/>
            <person name="Poulickova A."/>
        </authorList>
    </citation>
    <scope>NUCLEOTIDE SEQUENCE</scope>
    <source>
        <strain evidence="8">Rupite</strain>
    </source>
</reference>
<organism evidence="8 9">
    <name type="scientific">Thermostichus vulcanus str. 'Rupite'</name>
    <dbReference type="NCBI Taxonomy" id="2813851"/>
    <lineage>
        <taxon>Bacteria</taxon>
        <taxon>Bacillati</taxon>
        <taxon>Cyanobacteriota</taxon>
        <taxon>Cyanophyceae</taxon>
        <taxon>Thermostichales</taxon>
        <taxon>Thermostichaceae</taxon>
        <taxon>Thermostichus</taxon>
    </lineage>
</organism>
<evidence type="ECO:0000256" key="5">
    <source>
        <dbReference type="ARBA" id="ARBA00023136"/>
    </source>
</evidence>
<evidence type="ECO:0000313" key="8">
    <source>
        <dbReference type="EMBL" id="MCJ2543146.1"/>
    </source>
</evidence>
<evidence type="ECO:0000256" key="3">
    <source>
        <dbReference type="ARBA" id="ARBA00022692"/>
    </source>
</evidence>
<evidence type="ECO:0000256" key="4">
    <source>
        <dbReference type="ARBA" id="ARBA00022989"/>
    </source>
</evidence>
<keyword evidence="9" id="KW-1185">Reference proteome</keyword>
<comment type="subcellular location">
    <subcellularLocation>
        <location evidence="6">Cell membrane</location>
        <topology evidence="6">Multi-pass membrane protein</topology>
    </subcellularLocation>
    <subcellularLocation>
        <location evidence="1">Membrane</location>
        <topology evidence="1">Multi-pass membrane protein</topology>
    </subcellularLocation>
</comment>
<comment type="caution">
    <text evidence="8">The sequence shown here is derived from an EMBL/GenBank/DDBJ whole genome shotgun (WGS) entry which is preliminary data.</text>
</comment>
<evidence type="ECO:0000259" key="7">
    <source>
        <dbReference type="PROSITE" id="PS50928"/>
    </source>
</evidence>
<dbReference type="Gene3D" id="1.10.3720.10">
    <property type="entry name" value="MetI-like"/>
    <property type="match status" value="1"/>
</dbReference>
<dbReference type="Pfam" id="PF00528">
    <property type="entry name" value="BPD_transp_1"/>
    <property type="match status" value="1"/>
</dbReference>
<feature type="transmembrane region" description="Helical" evidence="6">
    <location>
        <begin position="26"/>
        <end position="46"/>
    </location>
</feature>